<comment type="caution">
    <text evidence="5">The sequence shown here is derived from an EMBL/GenBank/DDBJ whole genome shotgun (WGS) entry which is preliminary data.</text>
</comment>
<dbReference type="GO" id="GO:0004029">
    <property type="term" value="F:aldehyde dehydrogenase (NAD+) activity"/>
    <property type="evidence" value="ECO:0007669"/>
    <property type="project" value="UniProtKB-EC"/>
</dbReference>
<evidence type="ECO:0000256" key="1">
    <source>
        <dbReference type="ARBA" id="ARBA00009986"/>
    </source>
</evidence>
<reference evidence="5" key="2">
    <citation type="submission" date="2023-05" db="EMBL/GenBank/DDBJ databases">
        <authorList>
            <consortium name="Lawrence Berkeley National Laboratory"/>
            <person name="Steindorff A."/>
            <person name="Hensen N."/>
            <person name="Bonometti L."/>
            <person name="Westerberg I."/>
            <person name="Brannstrom I.O."/>
            <person name="Guillou S."/>
            <person name="Cros-Aarteil S."/>
            <person name="Calhoun S."/>
            <person name="Haridas S."/>
            <person name="Kuo A."/>
            <person name="Mondo S."/>
            <person name="Pangilinan J."/>
            <person name="Riley R."/>
            <person name="Labutti K."/>
            <person name="Andreopoulos B."/>
            <person name="Lipzen A."/>
            <person name="Chen C."/>
            <person name="Yanf M."/>
            <person name="Daum C."/>
            <person name="Ng V."/>
            <person name="Clum A."/>
            <person name="Ohm R."/>
            <person name="Martin F."/>
            <person name="Silar P."/>
            <person name="Natvig D."/>
            <person name="Lalanne C."/>
            <person name="Gautier V."/>
            <person name="Ament-Velasquez S.L."/>
            <person name="Kruys A."/>
            <person name="Hutchinson M.I."/>
            <person name="Powell A.J."/>
            <person name="Barry K."/>
            <person name="Miller A.N."/>
            <person name="Grigoriev I.V."/>
            <person name="Debuchy R."/>
            <person name="Gladieux P."/>
            <person name="Thoren M.H."/>
            <person name="Johannesson H."/>
        </authorList>
    </citation>
    <scope>NUCLEOTIDE SEQUENCE</scope>
    <source>
        <strain evidence="5">CBS 103.79</strain>
    </source>
</reference>
<evidence type="ECO:0000259" key="4">
    <source>
        <dbReference type="Pfam" id="PF00171"/>
    </source>
</evidence>
<dbReference type="SUPFAM" id="SSF53720">
    <property type="entry name" value="ALDH-like"/>
    <property type="match status" value="1"/>
</dbReference>
<evidence type="ECO:0000313" key="6">
    <source>
        <dbReference type="Proteomes" id="UP001303889"/>
    </source>
</evidence>
<dbReference type="AlphaFoldDB" id="A0AAN6MC31"/>
<reference evidence="5" key="1">
    <citation type="journal article" date="2023" name="Mol. Phylogenet. Evol.">
        <title>Genome-scale phylogeny and comparative genomics of the fungal order Sordariales.</title>
        <authorList>
            <person name="Hensen N."/>
            <person name="Bonometti L."/>
            <person name="Westerberg I."/>
            <person name="Brannstrom I.O."/>
            <person name="Guillou S."/>
            <person name="Cros-Aarteil S."/>
            <person name="Calhoun S."/>
            <person name="Haridas S."/>
            <person name="Kuo A."/>
            <person name="Mondo S."/>
            <person name="Pangilinan J."/>
            <person name="Riley R."/>
            <person name="LaButti K."/>
            <person name="Andreopoulos B."/>
            <person name="Lipzen A."/>
            <person name="Chen C."/>
            <person name="Yan M."/>
            <person name="Daum C."/>
            <person name="Ng V."/>
            <person name="Clum A."/>
            <person name="Steindorff A."/>
            <person name="Ohm R.A."/>
            <person name="Martin F."/>
            <person name="Silar P."/>
            <person name="Natvig D.O."/>
            <person name="Lalanne C."/>
            <person name="Gautier V."/>
            <person name="Ament-Velasquez S.L."/>
            <person name="Kruys A."/>
            <person name="Hutchinson M.I."/>
            <person name="Powell A.J."/>
            <person name="Barry K."/>
            <person name="Miller A.N."/>
            <person name="Grigoriev I.V."/>
            <person name="Debuchy R."/>
            <person name="Gladieux P."/>
            <person name="Hiltunen Thoren M."/>
            <person name="Johannesson H."/>
        </authorList>
    </citation>
    <scope>NUCLEOTIDE SEQUENCE</scope>
    <source>
        <strain evidence="5">CBS 103.79</strain>
    </source>
</reference>
<sequence length="117" mass="12695">MADPTHTPLQTQLFINGKFVDASDRRIFDLRSPWTHEVVANVAEASVEDTNAAVAAAKAAHPAWAKLSPKERGACLKKLARLLRQNGAELSRLEALSMGRPVSGYADHLIAAGKFDF</sequence>
<evidence type="ECO:0000313" key="5">
    <source>
        <dbReference type="EMBL" id="KAK3897404.1"/>
    </source>
</evidence>
<dbReference type="Gene3D" id="3.40.605.10">
    <property type="entry name" value="Aldehyde Dehydrogenase, Chain A, domain 1"/>
    <property type="match status" value="1"/>
</dbReference>
<gene>
    <name evidence="5" type="ORF">C8A05DRAFT_39043</name>
</gene>
<organism evidence="5 6">
    <name type="scientific">Staphylotrichum tortipilum</name>
    <dbReference type="NCBI Taxonomy" id="2831512"/>
    <lineage>
        <taxon>Eukaryota</taxon>
        <taxon>Fungi</taxon>
        <taxon>Dikarya</taxon>
        <taxon>Ascomycota</taxon>
        <taxon>Pezizomycotina</taxon>
        <taxon>Sordariomycetes</taxon>
        <taxon>Sordariomycetidae</taxon>
        <taxon>Sordariales</taxon>
        <taxon>Chaetomiaceae</taxon>
        <taxon>Staphylotrichum</taxon>
    </lineage>
</organism>
<feature type="domain" description="Aldehyde dehydrogenase" evidence="4">
    <location>
        <begin position="19"/>
        <end position="104"/>
    </location>
</feature>
<dbReference type="EMBL" id="MU856175">
    <property type="protein sequence ID" value="KAK3897404.1"/>
    <property type="molecule type" value="Genomic_DNA"/>
</dbReference>
<evidence type="ECO:0000256" key="2">
    <source>
        <dbReference type="ARBA" id="ARBA00024226"/>
    </source>
</evidence>
<dbReference type="Pfam" id="PF00171">
    <property type="entry name" value="Aldedh"/>
    <property type="match status" value="1"/>
</dbReference>
<evidence type="ECO:0000256" key="3">
    <source>
        <dbReference type="ARBA" id="ARBA00049194"/>
    </source>
</evidence>
<proteinExistence type="inferred from homology"/>
<keyword evidence="6" id="KW-1185">Reference proteome</keyword>
<dbReference type="InterPro" id="IPR015590">
    <property type="entry name" value="Aldehyde_DH_dom"/>
</dbReference>
<comment type="catalytic activity">
    <reaction evidence="3">
        <text>an aldehyde + NAD(+) + H2O = a carboxylate + NADH + 2 H(+)</text>
        <dbReference type="Rhea" id="RHEA:16185"/>
        <dbReference type="ChEBI" id="CHEBI:15377"/>
        <dbReference type="ChEBI" id="CHEBI:15378"/>
        <dbReference type="ChEBI" id="CHEBI:17478"/>
        <dbReference type="ChEBI" id="CHEBI:29067"/>
        <dbReference type="ChEBI" id="CHEBI:57540"/>
        <dbReference type="ChEBI" id="CHEBI:57945"/>
        <dbReference type="EC" id="1.2.1.3"/>
    </reaction>
</comment>
<comment type="similarity">
    <text evidence="1">Belongs to the aldehyde dehydrogenase family.</text>
</comment>
<dbReference type="InterPro" id="IPR016162">
    <property type="entry name" value="Ald_DH_N"/>
</dbReference>
<dbReference type="PANTHER" id="PTHR11699">
    <property type="entry name" value="ALDEHYDE DEHYDROGENASE-RELATED"/>
    <property type="match status" value="1"/>
</dbReference>
<dbReference type="Proteomes" id="UP001303889">
    <property type="component" value="Unassembled WGS sequence"/>
</dbReference>
<dbReference type="InterPro" id="IPR016161">
    <property type="entry name" value="Ald_DH/histidinol_DH"/>
</dbReference>
<name>A0AAN6MC31_9PEZI</name>
<dbReference type="EC" id="1.2.1.3" evidence="2"/>
<accession>A0AAN6MC31</accession>
<protein>
    <recommendedName>
        <fullName evidence="2">aldehyde dehydrogenase (NAD(+))</fullName>
        <ecNumber evidence="2">1.2.1.3</ecNumber>
    </recommendedName>
</protein>